<protein>
    <recommendedName>
        <fullName evidence="3">DNA polymerase epsilon subunit D</fullName>
    </recommendedName>
    <alternativeName>
        <fullName evidence="4">DNA polymerase II subunit D</fullName>
    </alternativeName>
</protein>
<keyword evidence="2" id="KW-0539">Nucleus</keyword>
<comment type="caution">
    <text evidence="6">The sequence shown here is derived from an EMBL/GenBank/DDBJ whole genome shotgun (WGS) entry which is preliminary data.</text>
</comment>
<feature type="compositionally biased region" description="Basic and acidic residues" evidence="5">
    <location>
        <begin position="191"/>
        <end position="201"/>
    </location>
</feature>
<dbReference type="CDD" id="cd22928">
    <property type="entry name" value="HFD_POLE3_DPB4"/>
    <property type="match status" value="1"/>
</dbReference>
<name>A0AA39JFM1_9AGAR</name>
<evidence type="ECO:0000313" key="7">
    <source>
        <dbReference type="Proteomes" id="UP001175226"/>
    </source>
</evidence>
<dbReference type="GO" id="GO:0006974">
    <property type="term" value="P:DNA damage response"/>
    <property type="evidence" value="ECO:0007669"/>
    <property type="project" value="TreeGrafter"/>
</dbReference>
<dbReference type="GO" id="GO:0008623">
    <property type="term" value="C:CHRAC"/>
    <property type="evidence" value="ECO:0007669"/>
    <property type="project" value="TreeGrafter"/>
</dbReference>
<dbReference type="SUPFAM" id="SSF47113">
    <property type="entry name" value="Histone-fold"/>
    <property type="match status" value="2"/>
</dbReference>
<dbReference type="EMBL" id="JAUEPT010000028">
    <property type="protein sequence ID" value="KAK0441877.1"/>
    <property type="molecule type" value="Genomic_DNA"/>
</dbReference>
<dbReference type="GO" id="GO:0031507">
    <property type="term" value="P:heterochromatin formation"/>
    <property type="evidence" value="ECO:0007669"/>
    <property type="project" value="TreeGrafter"/>
</dbReference>
<dbReference type="GO" id="GO:0008622">
    <property type="term" value="C:epsilon DNA polymerase complex"/>
    <property type="evidence" value="ECO:0007669"/>
    <property type="project" value="TreeGrafter"/>
</dbReference>
<organism evidence="6 7">
    <name type="scientific">Armillaria borealis</name>
    <dbReference type="NCBI Taxonomy" id="47425"/>
    <lineage>
        <taxon>Eukaryota</taxon>
        <taxon>Fungi</taxon>
        <taxon>Dikarya</taxon>
        <taxon>Basidiomycota</taxon>
        <taxon>Agaricomycotina</taxon>
        <taxon>Agaricomycetes</taxon>
        <taxon>Agaricomycetidae</taxon>
        <taxon>Agaricales</taxon>
        <taxon>Marasmiineae</taxon>
        <taxon>Physalacriaceae</taxon>
        <taxon>Armillaria</taxon>
    </lineage>
</organism>
<dbReference type="GO" id="GO:0031490">
    <property type="term" value="F:chromatin DNA binding"/>
    <property type="evidence" value="ECO:0007669"/>
    <property type="project" value="TreeGrafter"/>
</dbReference>
<evidence type="ECO:0000313" key="6">
    <source>
        <dbReference type="EMBL" id="KAK0441877.1"/>
    </source>
</evidence>
<evidence type="ECO:0000256" key="1">
    <source>
        <dbReference type="ARBA" id="ARBA00004123"/>
    </source>
</evidence>
<proteinExistence type="predicted"/>
<dbReference type="GO" id="GO:0046982">
    <property type="term" value="F:protein heterodimerization activity"/>
    <property type="evidence" value="ECO:0007669"/>
    <property type="project" value="InterPro"/>
</dbReference>
<dbReference type="Proteomes" id="UP001175226">
    <property type="component" value="Unassembled WGS sequence"/>
</dbReference>
<feature type="compositionally biased region" description="Low complexity" evidence="5">
    <location>
        <begin position="181"/>
        <end position="190"/>
    </location>
</feature>
<evidence type="ECO:0000256" key="4">
    <source>
        <dbReference type="ARBA" id="ARBA00042096"/>
    </source>
</evidence>
<gene>
    <name evidence="6" type="ORF">EV421DRAFT_1736514</name>
</gene>
<accession>A0AA39JFM1</accession>
<evidence type="ECO:0000256" key="5">
    <source>
        <dbReference type="SAM" id="MobiDB-lite"/>
    </source>
</evidence>
<reference evidence="6" key="1">
    <citation type="submission" date="2023-06" db="EMBL/GenBank/DDBJ databases">
        <authorList>
            <consortium name="Lawrence Berkeley National Laboratory"/>
            <person name="Ahrendt S."/>
            <person name="Sahu N."/>
            <person name="Indic B."/>
            <person name="Wong-Bajracharya J."/>
            <person name="Merenyi Z."/>
            <person name="Ke H.-M."/>
            <person name="Monk M."/>
            <person name="Kocsube S."/>
            <person name="Drula E."/>
            <person name="Lipzen A."/>
            <person name="Balint B."/>
            <person name="Henrissat B."/>
            <person name="Andreopoulos B."/>
            <person name="Martin F.M."/>
            <person name="Harder C.B."/>
            <person name="Rigling D."/>
            <person name="Ford K.L."/>
            <person name="Foster G.D."/>
            <person name="Pangilinan J."/>
            <person name="Papanicolaou A."/>
            <person name="Barry K."/>
            <person name="LaButti K."/>
            <person name="Viragh M."/>
            <person name="Koriabine M."/>
            <person name="Yan M."/>
            <person name="Riley R."/>
            <person name="Champramary S."/>
            <person name="Plett K.L."/>
            <person name="Tsai I.J."/>
            <person name="Slot J."/>
            <person name="Sipos G."/>
            <person name="Plett J."/>
            <person name="Nagy L.G."/>
            <person name="Grigoriev I.V."/>
        </authorList>
    </citation>
    <scope>NUCLEOTIDE SEQUENCE</scope>
    <source>
        <strain evidence="6">FPL87.14</strain>
    </source>
</reference>
<dbReference type="GO" id="GO:0006272">
    <property type="term" value="P:leading strand elongation"/>
    <property type="evidence" value="ECO:0007669"/>
    <property type="project" value="TreeGrafter"/>
</dbReference>
<dbReference type="PANTHER" id="PTHR46172:SF1">
    <property type="entry name" value="DNA POLYMERASE EPSILON SUBUNIT 3"/>
    <property type="match status" value="1"/>
</dbReference>
<dbReference type="Gene3D" id="1.10.20.10">
    <property type="entry name" value="Histone, subunit A"/>
    <property type="match status" value="1"/>
</dbReference>
<sequence>MPRKSQVDLISISGIVSAQAQQELVTEGLDNFELPKSLVTSIARSALPDNAKLPKDTILALVKGSTVFINHLGTPSALLGRVSPLPTDRPFEIPQLERKAYDVAMSKQHKSISAADVIRALEILELGDMIETIQEDLQAFREEQRAAGKNDSVSAPPSRRLSAQPGAPTIRIKPPKKETSSRATSSSSYSRRQEKDEEQHQGDQGYAEALDLFGLARVSFPWLTILTVRPILNSRPATAGDWTGNTTAFRLRTRKTPANLIWYPPNTTINPASKYAAD</sequence>
<evidence type="ECO:0000256" key="3">
    <source>
        <dbReference type="ARBA" id="ARBA00039775"/>
    </source>
</evidence>
<dbReference type="InterPro" id="IPR009072">
    <property type="entry name" value="Histone-fold"/>
</dbReference>
<dbReference type="InterPro" id="IPR051377">
    <property type="entry name" value="DNA_Pol-Epsilon_Subunit"/>
</dbReference>
<evidence type="ECO:0000256" key="2">
    <source>
        <dbReference type="ARBA" id="ARBA00023242"/>
    </source>
</evidence>
<keyword evidence="7" id="KW-1185">Reference proteome</keyword>
<dbReference type="AlphaFoldDB" id="A0AA39JFM1"/>
<comment type="subcellular location">
    <subcellularLocation>
        <location evidence="1">Nucleus</location>
    </subcellularLocation>
</comment>
<dbReference type="PANTHER" id="PTHR46172">
    <property type="entry name" value="DNA POLYMERASE EPSILON SUBUNIT 3"/>
    <property type="match status" value="1"/>
</dbReference>
<feature type="region of interest" description="Disordered" evidence="5">
    <location>
        <begin position="144"/>
        <end position="203"/>
    </location>
</feature>